<feature type="region of interest" description="Disordered" evidence="6">
    <location>
        <begin position="65"/>
        <end position="320"/>
    </location>
</feature>
<dbReference type="OrthoDB" id="1232at2759"/>
<proteinExistence type="inferred from homology"/>
<dbReference type="GO" id="GO:0003713">
    <property type="term" value="F:transcription coactivator activity"/>
    <property type="evidence" value="ECO:0007669"/>
    <property type="project" value="TreeGrafter"/>
</dbReference>
<evidence type="ECO:0000256" key="4">
    <source>
        <dbReference type="ARBA" id="ARBA00023163"/>
    </source>
</evidence>
<evidence type="ECO:0000256" key="3">
    <source>
        <dbReference type="ARBA" id="ARBA00023015"/>
    </source>
</evidence>
<feature type="compositionally biased region" description="Low complexity" evidence="6">
    <location>
        <begin position="70"/>
        <end position="81"/>
    </location>
</feature>
<feature type="region of interest" description="Disordered" evidence="6">
    <location>
        <begin position="479"/>
        <end position="506"/>
    </location>
</feature>
<feature type="compositionally biased region" description="Basic and acidic residues" evidence="6">
    <location>
        <begin position="112"/>
        <end position="130"/>
    </location>
</feature>
<keyword evidence="8" id="KW-1185">Reference proteome</keyword>
<keyword evidence="4" id="KW-0804">Transcription</keyword>
<keyword evidence="3" id="KW-0805">Transcription regulation</keyword>
<comment type="caution">
    <text evidence="7">The sequence shown here is derived from an EMBL/GenBank/DDBJ whole genome shotgun (WGS) entry which is preliminary data.</text>
</comment>
<sequence>MDDTGDTRAAFAEYVLPSLTLNTLPLIDSTISKANRTNAALANSIPIASDLSTLQKELEVLKAQNETRTRQLQQDTQQFARRNSRDANKRARGRERGESVDRTAANGKRRRDVYDGESYRDTDHESHDGRPSSSVDSRLETVPIKVEDTIDSANRVPSKGQTSGELSSNRKRRRIEPEDSETPDTLDHDSSTGNEFASNAIRSDPPSEREGTPSFEEASAASSNGFLRVDKESLPLSSRLSSASQETLSKTPTKSASHTQVSTPAVSSPFAPSGQRSHSLPVSKSAKSKDKVLKLKYGNDKSQTYRKKKDKQNKMKEGSPQVELVRVKPKDQVPIATYWSSLETYFRPLTEEDRAFLEEKRDDTDAYTIPPLGTFYLDAWAEDERNILPALEQSRFTSLIHDTSLSGSMSPLRSNSVDTVAHRYVPDYRYLAPGEKITEDHLQSDDISCGQLTERILSSLVNESDDTIVDENDVLVKREPGWDAANGSSDDDDVDEPLTPSNRVDGSLGKGVVDTSTFEDRLRRELQFIGLIGEEDIDWKSREDDEVCAEIRRLQKKLKQQVEENDVRKLKLLKVVDLHLSYQEYHKILDQLDSQIEQSYMKRFRAPKSKKRKVIPAPRALSDNAVHSMQTRKLWVSEVGGKILSIGKDRFGIPKHSLYHSDTEP</sequence>
<dbReference type="AlphaFoldDB" id="A0A261XTL3"/>
<evidence type="ECO:0000313" key="7">
    <source>
        <dbReference type="EMBL" id="OZJ01705.1"/>
    </source>
</evidence>
<evidence type="ECO:0000256" key="1">
    <source>
        <dbReference type="ARBA" id="ARBA00004123"/>
    </source>
</evidence>
<comment type="subcellular location">
    <subcellularLocation>
        <location evidence="1">Nucleus</location>
    </subcellularLocation>
</comment>
<keyword evidence="5" id="KW-0539">Nucleus</keyword>
<dbReference type="PANTHER" id="PTHR13556:SF2">
    <property type="entry name" value="TRANSCRIPTIONAL ADAPTER 3"/>
    <property type="match status" value="1"/>
</dbReference>
<feature type="compositionally biased region" description="Low complexity" evidence="6">
    <location>
        <begin position="234"/>
        <end position="249"/>
    </location>
</feature>
<evidence type="ECO:0000256" key="6">
    <source>
        <dbReference type="SAM" id="MobiDB-lite"/>
    </source>
</evidence>
<dbReference type="GO" id="GO:0000124">
    <property type="term" value="C:SAGA complex"/>
    <property type="evidence" value="ECO:0007669"/>
    <property type="project" value="TreeGrafter"/>
</dbReference>
<gene>
    <name evidence="7" type="ORF">BZG36_05267</name>
</gene>
<dbReference type="Pfam" id="PF10198">
    <property type="entry name" value="Ada3"/>
    <property type="match status" value="1"/>
</dbReference>
<dbReference type="InterPro" id="IPR019340">
    <property type="entry name" value="Histone_AcTrfase_su3"/>
</dbReference>
<dbReference type="GO" id="GO:0006357">
    <property type="term" value="P:regulation of transcription by RNA polymerase II"/>
    <property type="evidence" value="ECO:0007669"/>
    <property type="project" value="TreeGrafter"/>
</dbReference>
<evidence type="ECO:0000256" key="2">
    <source>
        <dbReference type="ARBA" id="ARBA00005330"/>
    </source>
</evidence>
<evidence type="ECO:0000256" key="5">
    <source>
        <dbReference type="ARBA" id="ARBA00023242"/>
    </source>
</evidence>
<name>A0A261XTL3_9FUNG</name>
<protein>
    <submittedName>
        <fullName evidence="7">Uncharacterized protein</fullName>
    </submittedName>
</protein>
<dbReference type="PANTHER" id="PTHR13556">
    <property type="entry name" value="TRANSCRIPTIONAL ADAPTER 3-RELATED"/>
    <property type="match status" value="1"/>
</dbReference>
<feature type="compositionally biased region" description="Basic and acidic residues" evidence="6">
    <location>
        <begin position="287"/>
        <end position="299"/>
    </location>
</feature>
<feature type="compositionally biased region" description="Basic and acidic residues" evidence="6">
    <location>
        <begin position="83"/>
        <end position="101"/>
    </location>
</feature>
<organism evidence="7 8">
    <name type="scientific">Bifiguratus adelaidae</name>
    <dbReference type="NCBI Taxonomy" id="1938954"/>
    <lineage>
        <taxon>Eukaryota</taxon>
        <taxon>Fungi</taxon>
        <taxon>Fungi incertae sedis</taxon>
        <taxon>Mucoromycota</taxon>
        <taxon>Mucoromycotina</taxon>
        <taxon>Endogonomycetes</taxon>
        <taxon>Endogonales</taxon>
        <taxon>Endogonales incertae sedis</taxon>
        <taxon>Bifiguratus</taxon>
    </lineage>
</organism>
<evidence type="ECO:0000313" key="8">
    <source>
        <dbReference type="Proteomes" id="UP000242875"/>
    </source>
</evidence>
<dbReference type="EMBL" id="MVBO01000259">
    <property type="protein sequence ID" value="OZJ01705.1"/>
    <property type="molecule type" value="Genomic_DNA"/>
</dbReference>
<dbReference type="Proteomes" id="UP000242875">
    <property type="component" value="Unassembled WGS sequence"/>
</dbReference>
<dbReference type="GO" id="GO:0005634">
    <property type="term" value="C:nucleus"/>
    <property type="evidence" value="ECO:0007669"/>
    <property type="project" value="UniProtKB-SubCell"/>
</dbReference>
<accession>A0A261XTL3</accession>
<feature type="compositionally biased region" description="Polar residues" evidence="6">
    <location>
        <begin position="250"/>
        <end position="266"/>
    </location>
</feature>
<reference evidence="7 8" key="1">
    <citation type="journal article" date="2017" name="Mycologia">
        <title>Bifiguratus adelaidae, gen. et sp. nov., a new member of Mucoromycotina in endophytic and soil-dwelling habitats.</title>
        <authorList>
            <person name="Torres-Cruz T.J."/>
            <person name="Billingsley Tobias T.L."/>
            <person name="Almatruk M."/>
            <person name="Hesse C."/>
            <person name="Kuske C.R."/>
            <person name="Desiro A."/>
            <person name="Benucci G.M."/>
            <person name="Bonito G."/>
            <person name="Stajich J.E."/>
            <person name="Dunlap C."/>
            <person name="Arnold A.E."/>
            <person name="Porras-Alfaro A."/>
        </authorList>
    </citation>
    <scope>NUCLEOTIDE SEQUENCE [LARGE SCALE GENOMIC DNA]</scope>
    <source>
        <strain evidence="7 8">AZ0501</strain>
    </source>
</reference>
<feature type="compositionally biased region" description="Polar residues" evidence="6">
    <location>
        <begin position="191"/>
        <end position="201"/>
    </location>
</feature>
<comment type="similarity">
    <text evidence="2">Belongs to the NGG1 family.</text>
</comment>